<evidence type="ECO:0000313" key="7">
    <source>
        <dbReference type="EMBL" id="HHS62436.1"/>
    </source>
</evidence>
<evidence type="ECO:0000256" key="6">
    <source>
        <dbReference type="HAMAP-Rule" id="MF_01007"/>
    </source>
</evidence>
<name>A0A7C6AEP7_UNCW3</name>
<keyword evidence="4 6" id="KW-0808">Transferase</keyword>
<dbReference type="InterPro" id="IPR023397">
    <property type="entry name" value="SAM-dep_MeTrfase_MraW_recog"/>
</dbReference>
<proteinExistence type="inferred from homology"/>
<dbReference type="InterPro" id="IPR029063">
    <property type="entry name" value="SAM-dependent_MTases_sf"/>
</dbReference>
<dbReference type="SUPFAM" id="SSF81799">
    <property type="entry name" value="Putative methyltransferase TM0872, insert domain"/>
    <property type="match status" value="1"/>
</dbReference>
<dbReference type="GO" id="GO:0071424">
    <property type="term" value="F:rRNA (cytosine-N4-)-methyltransferase activity"/>
    <property type="evidence" value="ECO:0007669"/>
    <property type="project" value="UniProtKB-UniRule"/>
</dbReference>
<evidence type="ECO:0000256" key="2">
    <source>
        <dbReference type="ARBA" id="ARBA00022552"/>
    </source>
</evidence>
<feature type="binding site" evidence="6">
    <location>
        <position position="100"/>
    </location>
    <ligand>
        <name>S-adenosyl-L-methionine</name>
        <dbReference type="ChEBI" id="CHEBI:59789"/>
    </ligand>
</feature>
<comment type="function">
    <text evidence="6">Specifically methylates the N4 position of cytidine in position 1402 (C1402) of 16S rRNA.</text>
</comment>
<comment type="subcellular location">
    <subcellularLocation>
        <location evidence="6">Cytoplasm</location>
    </subcellularLocation>
</comment>
<organism evidence="7">
    <name type="scientific">candidate division WOR-3 bacterium</name>
    <dbReference type="NCBI Taxonomy" id="2052148"/>
    <lineage>
        <taxon>Bacteria</taxon>
        <taxon>Bacteria division WOR-3</taxon>
    </lineage>
</organism>
<dbReference type="Gene3D" id="3.40.50.150">
    <property type="entry name" value="Vaccinia Virus protein VP39"/>
    <property type="match status" value="1"/>
</dbReference>
<dbReference type="EMBL" id="DTHJ01000052">
    <property type="protein sequence ID" value="HHS62436.1"/>
    <property type="molecule type" value="Genomic_DNA"/>
</dbReference>
<keyword evidence="6" id="KW-0963">Cytoplasm</keyword>
<keyword evidence="2 6" id="KW-0698">rRNA processing</keyword>
<comment type="similarity">
    <text evidence="1 6">Belongs to the methyltransferase superfamily. RsmH family.</text>
</comment>
<sequence>MDRFHEPVLVDEVISWMELREDGIYCDCTVGGGGHLLMMLEKTHNTRFIGIDQDPDALDFVRANLGSFKERVILYEGNFAHLDRIIIELNIKGLDGILFDLGASFHQLTTPERGFSFNLDGRLLMQMSPETVPLYRKLRAANKEEIFCVLKNYGDVPDARTLAGAIFENRHKLNTTMDLRKLVEKRFSGRFLKKNLHRVFQAFRIWTNEELKNLKEGLIKAVHLLFPGRRMIVISYHSGEDRIVKNIFRDFEKQKILRRLNKKVIRPRIEEIRKNPAARSARMRVVEKCASC</sequence>
<dbReference type="Pfam" id="PF01795">
    <property type="entry name" value="Methyltransf_5"/>
    <property type="match status" value="1"/>
</dbReference>
<dbReference type="SUPFAM" id="SSF53335">
    <property type="entry name" value="S-adenosyl-L-methionine-dependent methyltransferases"/>
    <property type="match status" value="1"/>
</dbReference>
<evidence type="ECO:0000256" key="5">
    <source>
        <dbReference type="ARBA" id="ARBA00022691"/>
    </source>
</evidence>
<feature type="binding site" evidence="6">
    <location>
        <position position="52"/>
    </location>
    <ligand>
        <name>S-adenosyl-L-methionine</name>
        <dbReference type="ChEBI" id="CHEBI:59789"/>
    </ligand>
</feature>
<dbReference type="Gene3D" id="1.10.150.170">
    <property type="entry name" value="Putative methyltransferase TM0872, insert domain"/>
    <property type="match status" value="1"/>
</dbReference>
<dbReference type="InterPro" id="IPR002903">
    <property type="entry name" value="RsmH"/>
</dbReference>
<dbReference type="AlphaFoldDB" id="A0A7C6AEP7"/>
<reference evidence="7" key="1">
    <citation type="journal article" date="2020" name="mSystems">
        <title>Genome- and Community-Level Interaction Insights into Carbon Utilization and Element Cycling Functions of Hydrothermarchaeota in Hydrothermal Sediment.</title>
        <authorList>
            <person name="Zhou Z."/>
            <person name="Liu Y."/>
            <person name="Xu W."/>
            <person name="Pan J."/>
            <person name="Luo Z.H."/>
            <person name="Li M."/>
        </authorList>
    </citation>
    <scope>NUCLEOTIDE SEQUENCE [LARGE SCALE GENOMIC DNA]</scope>
    <source>
        <strain evidence="7">SpSt-783</strain>
    </source>
</reference>
<comment type="caution">
    <text evidence="7">The sequence shown here is derived from an EMBL/GenBank/DDBJ whole genome shotgun (WGS) entry which is preliminary data.</text>
</comment>
<dbReference type="GO" id="GO:0070475">
    <property type="term" value="P:rRNA base methylation"/>
    <property type="evidence" value="ECO:0007669"/>
    <property type="project" value="UniProtKB-UniRule"/>
</dbReference>
<feature type="binding site" evidence="6">
    <location>
        <position position="79"/>
    </location>
    <ligand>
        <name>S-adenosyl-L-methionine</name>
        <dbReference type="ChEBI" id="CHEBI:59789"/>
    </ligand>
</feature>
<gene>
    <name evidence="6 7" type="primary">rsmH</name>
    <name evidence="7" type="ORF">ENV70_02305</name>
</gene>
<feature type="binding site" evidence="6">
    <location>
        <begin position="33"/>
        <end position="35"/>
    </location>
    <ligand>
        <name>S-adenosyl-L-methionine</name>
        <dbReference type="ChEBI" id="CHEBI:59789"/>
    </ligand>
</feature>
<accession>A0A7C6AEP7</accession>
<protein>
    <recommendedName>
        <fullName evidence="6">Ribosomal RNA small subunit methyltransferase H</fullName>
        <ecNumber evidence="6">2.1.1.199</ecNumber>
    </recommendedName>
    <alternativeName>
        <fullName evidence="6">16S rRNA m(4)C1402 methyltransferase</fullName>
    </alternativeName>
    <alternativeName>
        <fullName evidence="6">rRNA (cytosine-N(4)-)-methyltransferase RsmH</fullName>
    </alternativeName>
</protein>
<dbReference type="NCBIfam" id="TIGR00006">
    <property type="entry name" value="16S rRNA (cytosine(1402)-N(4))-methyltransferase RsmH"/>
    <property type="match status" value="1"/>
</dbReference>
<dbReference type="EC" id="2.1.1.199" evidence="6"/>
<keyword evidence="5 6" id="KW-0949">S-adenosyl-L-methionine</keyword>
<evidence type="ECO:0000256" key="4">
    <source>
        <dbReference type="ARBA" id="ARBA00022679"/>
    </source>
</evidence>
<evidence type="ECO:0000256" key="1">
    <source>
        <dbReference type="ARBA" id="ARBA00010396"/>
    </source>
</evidence>
<dbReference type="PIRSF" id="PIRSF004486">
    <property type="entry name" value="MraW"/>
    <property type="match status" value="1"/>
</dbReference>
<feature type="binding site" evidence="6">
    <location>
        <position position="107"/>
    </location>
    <ligand>
        <name>S-adenosyl-L-methionine</name>
        <dbReference type="ChEBI" id="CHEBI:59789"/>
    </ligand>
</feature>
<comment type="catalytic activity">
    <reaction evidence="6">
        <text>cytidine(1402) in 16S rRNA + S-adenosyl-L-methionine = N(4)-methylcytidine(1402) in 16S rRNA + S-adenosyl-L-homocysteine + H(+)</text>
        <dbReference type="Rhea" id="RHEA:42928"/>
        <dbReference type="Rhea" id="RHEA-COMP:10286"/>
        <dbReference type="Rhea" id="RHEA-COMP:10287"/>
        <dbReference type="ChEBI" id="CHEBI:15378"/>
        <dbReference type="ChEBI" id="CHEBI:57856"/>
        <dbReference type="ChEBI" id="CHEBI:59789"/>
        <dbReference type="ChEBI" id="CHEBI:74506"/>
        <dbReference type="ChEBI" id="CHEBI:82748"/>
        <dbReference type="EC" id="2.1.1.199"/>
    </reaction>
</comment>
<dbReference type="GO" id="GO:0005737">
    <property type="term" value="C:cytoplasm"/>
    <property type="evidence" value="ECO:0007669"/>
    <property type="project" value="UniProtKB-SubCell"/>
</dbReference>
<dbReference type="PANTHER" id="PTHR11265">
    <property type="entry name" value="S-ADENOSYL-METHYLTRANSFERASE MRAW"/>
    <property type="match status" value="1"/>
</dbReference>
<keyword evidence="3 6" id="KW-0489">Methyltransferase</keyword>
<dbReference type="PANTHER" id="PTHR11265:SF0">
    <property type="entry name" value="12S RRNA N4-METHYLCYTIDINE METHYLTRANSFERASE"/>
    <property type="match status" value="1"/>
</dbReference>
<dbReference type="HAMAP" id="MF_01007">
    <property type="entry name" value="16SrRNA_methyltr_H"/>
    <property type="match status" value="1"/>
</dbReference>
<evidence type="ECO:0000256" key="3">
    <source>
        <dbReference type="ARBA" id="ARBA00022603"/>
    </source>
</evidence>